<accession>A0ABV5G4H0</accession>
<sequence length="62" mass="6374">MRRRSRPGDPGPSVRGSARRTGPRPDRPPARSATGAGLRRPGLHRCRPGPAAAGCPAGRGPA</sequence>
<protein>
    <submittedName>
        <fullName evidence="2">Uncharacterized protein</fullName>
    </submittedName>
</protein>
<comment type="caution">
    <text evidence="2">The sequence shown here is derived from an EMBL/GenBank/DDBJ whole genome shotgun (WGS) entry which is preliminary data.</text>
</comment>
<evidence type="ECO:0000256" key="1">
    <source>
        <dbReference type="SAM" id="MobiDB-lite"/>
    </source>
</evidence>
<gene>
    <name evidence="2" type="ORF">ACFFX0_22555</name>
</gene>
<keyword evidence="3" id="KW-1185">Reference proteome</keyword>
<dbReference type="EMBL" id="JBHMFI010000001">
    <property type="protein sequence ID" value="MFB9073830.1"/>
    <property type="molecule type" value="Genomic_DNA"/>
</dbReference>
<organism evidence="2 3">
    <name type="scientific">Citricoccus parietis</name>
    <dbReference type="NCBI Taxonomy" id="592307"/>
    <lineage>
        <taxon>Bacteria</taxon>
        <taxon>Bacillati</taxon>
        <taxon>Actinomycetota</taxon>
        <taxon>Actinomycetes</taxon>
        <taxon>Micrococcales</taxon>
        <taxon>Micrococcaceae</taxon>
        <taxon>Citricoccus</taxon>
    </lineage>
</organism>
<reference evidence="2 3" key="1">
    <citation type="submission" date="2024-09" db="EMBL/GenBank/DDBJ databases">
        <authorList>
            <person name="Sun Q."/>
            <person name="Mori K."/>
        </authorList>
    </citation>
    <scope>NUCLEOTIDE SEQUENCE [LARGE SCALE GENOMIC DNA]</scope>
    <source>
        <strain evidence="2 3">CCM 7609</strain>
    </source>
</reference>
<evidence type="ECO:0000313" key="3">
    <source>
        <dbReference type="Proteomes" id="UP001589575"/>
    </source>
</evidence>
<proteinExistence type="predicted"/>
<dbReference type="Proteomes" id="UP001589575">
    <property type="component" value="Unassembled WGS sequence"/>
</dbReference>
<feature type="region of interest" description="Disordered" evidence="1">
    <location>
        <begin position="1"/>
        <end position="62"/>
    </location>
</feature>
<name>A0ABV5G4H0_9MICC</name>
<evidence type="ECO:0000313" key="2">
    <source>
        <dbReference type="EMBL" id="MFB9073830.1"/>
    </source>
</evidence>
<feature type="compositionally biased region" description="Low complexity" evidence="1">
    <location>
        <begin position="48"/>
        <end position="62"/>
    </location>
</feature>